<organism evidence="1">
    <name type="scientific">Anguilla anguilla</name>
    <name type="common">European freshwater eel</name>
    <name type="synonym">Muraena anguilla</name>
    <dbReference type="NCBI Taxonomy" id="7936"/>
    <lineage>
        <taxon>Eukaryota</taxon>
        <taxon>Metazoa</taxon>
        <taxon>Chordata</taxon>
        <taxon>Craniata</taxon>
        <taxon>Vertebrata</taxon>
        <taxon>Euteleostomi</taxon>
        <taxon>Actinopterygii</taxon>
        <taxon>Neopterygii</taxon>
        <taxon>Teleostei</taxon>
        <taxon>Anguilliformes</taxon>
        <taxon>Anguillidae</taxon>
        <taxon>Anguilla</taxon>
    </lineage>
</organism>
<proteinExistence type="predicted"/>
<evidence type="ECO:0000313" key="1">
    <source>
        <dbReference type="EMBL" id="JAH75322.1"/>
    </source>
</evidence>
<reference evidence="1" key="1">
    <citation type="submission" date="2014-11" db="EMBL/GenBank/DDBJ databases">
        <authorList>
            <person name="Amaro Gonzalez C."/>
        </authorList>
    </citation>
    <scope>NUCLEOTIDE SEQUENCE</scope>
</reference>
<sequence>MNFQHPKTCTYPVNDGLLTSHDLMSFPKSMQTKRKSAIFLHQ</sequence>
<name>A0A0E9VBA1_ANGAN</name>
<protein>
    <submittedName>
        <fullName evidence="1">Uncharacterized protein</fullName>
    </submittedName>
</protein>
<dbReference type="AlphaFoldDB" id="A0A0E9VBA1"/>
<accession>A0A0E9VBA1</accession>
<dbReference type="EMBL" id="GBXM01033255">
    <property type="protein sequence ID" value="JAH75322.1"/>
    <property type="molecule type" value="Transcribed_RNA"/>
</dbReference>
<reference evidence="1" key="2">
    <citation type="journal article" date="2015" name="Fish Shellfish Immunol.">
        <title>Early steps in the European eel (Anguilla anguilla)-Vibrio vulnificus interaction in the gills: Role of the RtxA13 toxin.</title>
        <authorList>
            <person name="Callol A."/>
            <person name="Pajuelo D."/>
            <person name="Ebbesson L."/>
            <person name="Teles M."/>
            <person name="MacKenzie S."/>
            <person name="Amaro C."/>
        </authorList>
    </citation>
    <scope>NUCLEOTIDE SEQUENCE</scope>
</reference>